<evidence type="ECO:0000256" key="1">
    <source>
        <dbReference type="SAM" id="MobiDB-lite"/>
    </source>
</evidence>
<reference evidence="2 3" key="1">
    <citation type="submission" date="2021-03" db="EMBL/GenBank/DDBJ databases">
        <title>Whole genome shotgun sequence of Salinispora arenicola NBRC 105043.</title>
        <authorList>
            <person name="Komaki H."/>
            <person name="Tamura T."/>
        </authorList>
    </citation>
    <scope>NUCLEOTIDE SEQUENCE [LARGE SCALE GENOMIC DNA]</scope>
    <source>
        <strain evidence="2 3">NBRC 105043</strain>
    </source>
</reference>
<evidence type="ECO:0000313" key="3">
    <source>
        <dbReference type="Proteomes" id="UP000677457"/>
    </source>
</evidence>
<keyword evidence="3" id="KW-1185">Reference proteome</keyword>
<gene>
    <name evidence="2" type="ORF">Sar04_03050</name>
</gene>
<accession>A0ABQ4JKP2</accession>
<name>A0ABQ4JKP2_SALAC</name>
<protein>
    <submittedName>
        <fullName evidence="2">Uncharacterized protein</fullName>
    </submittedName>
</protein>
<dbReference type="Proteomes" id="UP000677457">
    <property type="component" value="Unassembled WGS sequence"/>
</dbReference>
<evidence type="ECO:0000313" key="2">
    <source>
        <dbReference type="EMBL" id="GIM81615.1"/>
    </source>
</evidence>
<dbReference type="EMBL" id="BOQM01000002">
    <property type="protein sequence ID" value="GIM81615.1"/>
    <property type="molecule type" value="Genomic_DNA"/>
</dbReference>
<organism evidence="2 3">
    <name type="scientific">Salinispora arenicola</name>
    <dbReference type="NCBI Taxonomy" id="168697"/>
    <lineage>
        <taxon>Bacteria</taxon>
        <taxon>Bacillati</taxon>
        <taxon>Actinomycetota</taxon>
        <taxon>Actinomycetes</taxon>
        <taxon>Micromonosporales</taxon>
        <taxon>Micromonosporaceae</taxon>
        <taxon>Salinispora</taxon>
    </lineage>
</organism>
<sequence length="106" mass="11628">MPGRKTPGVGDGFVGRRRESVTASLVWGRPAGAGCFRRVHLAKTRSRITVRIALISTELRQPRRFEKKTNTQTVVPATERFRRSPATGGDGLDRVTVEPARTGGSR</sequence>
<comment type="caution">
    <text evidence="2">The sequence shown here is derived from an EMBL/GenBank/DDBJ whole genome shotgun (WGS) entry which is preliminary data.</text>
</comment>
<proteinExistence type="predicted"/>
<feature type="region of interest" description="Disordered" evidence="1">
    <location>
        <begin position="79"/>
        <end position="106"/>
    </location>
</feature>